<evidence type="ECO:0000313" key="2">
    <source>
        <dbReference type="Proteomes" id="UP001066276"/>
    </source>
</evidence>
<accession>A0AAV7MU76</accession>
<sequence length="66" mass="6955">MRPGRRAASSGAADERARQVVQQVASWCTPPLNLRGGLVEVVVRQAGEVAGKRDGIRLPVESCGGK</sequence>
<evidence type="ECO:0000313" key="1">
    <source>
        <dbReference type="EMBL" id="KAJ1107310.1"/>
    </source>
</evidence>
<dbReference type="Proteomes" id="UP001066276">
    <property type="component" value="Chromosome 9"/>
</dbReference>
<proteinExistence type="predicted"/>
<dbReference type="EMBL" id="JANPWB010000013">
    <property type="protein sequence ID" value="KAJ1107310.1"/>
    <property type="molecule type" value="Genomic_DNA"/>
</dbReference>
<protein>
    <submittedName>
        <fullName evidence="1">Uncharacterized protein</fullName>
    </submittedName>
</protein>
<gene>
    <name evidence="1" type="ORF">NDU88_004702</name>
</gene>
<name>A0AAV7MU76_PLEWA</name>
<comment type="caution">
    <text evidence="1">The sequence shown here is derived from an EMBL/GenBank/DDBJ whole genome shotgun (WGS) entry which is preliminary data.</text>
</comment>
<organism evidence="1 2">
    <name type="scientific">Pleurodeles waltl</name>
    <name type="common">Iberian ribbed newt</name>
    <dbReference type="NCBI Taxonomy" id="8319"/>
    <lineage>
        <taxon>Eukaryota</taxon>
        <taxon>Metazoa</taxon>
        <taxon>Chordata</taxon>
        <taxon>Craniata</taxon>
        <taxon>Vertebrata</taxon>
        <taxon>Euteleostomi</taxon>
        <taxon>Amphibia</taxon>
        <taxon>Batrachia</taxon>
        <taxon>Caudata</taxon>
        <taxon>Salamandroidea</taxon>
        <taxon>Salamandridae</taxon>
        <taxon>Pleurodelinae</taxon>
        <taxon>Pleurodeles</taxon>
    </lineage>
</organism>
<dbReference type="AlphaFoldDB" id="A0AAV7MU76"/>
<keyword evidence="2" id="KW-1185">Reference proteome</keyword>
<reference evidence="1" key="1">
    <citation type="journal article" date="2022" name="bioRxiv">
        <title>Sequencing and chromosome-scale assembly of the giantPleurodeles waltlgenome.</title>
        <authorList>
            <person name="Brown T."/>
            <person name="Elewa A."/>
            <person name="Iarovenko S."/>
            <person name="Subramanian E."/>
            <person name="Araus A.J."/>
            <person name="Petzold A."/>
            <person name="Susuki M."/>
            <person name="Suzuki K.-i.T."/>
            <person name="Hayashi T."/>
            <person name="Toyoda A."/>
            <person name="Oliveira C."/>
            <person name="Osipova E."/>
            <person name="Leigh N.D."/>
            <person name="Simon A."/>
            <person name="Yun M.H."/>
        </authorList>
    </citation>
    <scope>NUCLEOTIDE SEQUENCE</scope>
    <source>
        <strain evidence="1">20211129_DDA</strain>
        <tissue evidence="1">Liver</tissue>
    </source>
</reference>